<keyword evidence="2" id="KW-0560">Oxidoreductase</keyword>
<dbReference type="SUPFAM" id="SSF53720">
    <property type="entry name" value="ALDH-like"/>
    <property type="match status" value="1"/>
</dbReference>
<dbReference type="InterPro" id="IPR016162">
    <property type="entry name" value="Ald_DH_N"/>
</dbReference>
<dbReference type="Pfam" id="PF00171">
    <property type="entry name" value="Aldedh"/>
    <property type="match status" value="1"/>
</dbReference>
<dbReference type="EMBL" id="CP045121">
    <property type="protein sequence ID" value="QIN78627.1"/>
    <property type="molecule type" value="Genomic_DNA"/>
</dbReference>
<keyword evidence="3" id="KW-0520">NAD</keyword>
<feature type="domain" description="Aldehyde dehydrogenase" evidence="4">
    <location>
        <begin position="24"/>
        <end position="481"/>
    </location>
</feature>
<keyword evidence="6" id="KW-1185">Reference proteome</keyword>
<evidence type="ECO:0000256" key="2">
    <source>
        <dbReference type="ARBA" id="ARBA00023002"/>
    </source>
</evidence>
<evidence type="ECO:0000256" key="3">
    <source>
        <dbReference type="ARBA" id="ARBA00023027"/>
    </source>
</evidence>
<sequence>MTETRARSVGNHIGGEVREAASGGWFENRSPTDGELLGLYARSGAEDVGRAVEKARAAFEGWRLYPAPKRGEILYRAGALMAERKEEFARAMSREMGKVLSEARGDVQEGIDMAFFAAGEGRRMLGDTVPAELPEKFAMSIRMPIGVVGLITPWNFPVAIPSWKSFPALVAGNTIVLKPAEDAPECARLFTQLLLDAGLPEGVFNTVFGLGEEAGAALVEHPGVAGVSFTGSTAVGVSIAREAHRTHKKVATEMGGKNAIILMDDADVDLAVEGAVWSAFGTAGQRCTAASRLIVHERVLDEFTEGLVRAANALKLGDPLDEGTDVGPLVNEEALRKVSGYVEVAKEEGATLLCGGERATEGDLSKGNFFRPTIWGGVDPGMRIAQEEIFGPAVCVIPVSSYEEAVRVNNGTPYGLSSAIYTRDVNTAFRAMRDLYTGINYVNAGTIGAEIQLPFGGTKATGGHREVGQQALDSFTEWKSIYVDYSGKLQKAQIDEV</sequence>
<dbReference type="RefSeq" id="WP_166396304.1">
    <property type="nucleotide sequence ID" value="NZ_CP045121.1"/>
</dbReference>
<dbReference type="FunFam" id="3.40.605.10:FF:000007">
    <property type="entry name" value="NAD/NADP-dependent betaine aldehyde dehydrogenase"/>
    <property type="match status" value="1"/>
</dbReference>
<dbReference type="CDD" id="cd07131">
    <property type="entry name" value="ALDH_AldH-CAJ73105"/>
    <property type="match status" value="1"/>
</dbReference>
<name>A0A6G8PWV6_9ACTN</name>
<reference evidence="5 6" key="1">
    <citation type="submission" date="2019-10" db="EMBL/GenBank/DDBJ databases">
        <title>Rubrobacter sp nov SCSIO 52915 isolated from a deep-sea sediment in the South China Sea.</title>
        <authorList>
            <person name="Chen R.W."/>
        </authorList>
    </citation>
    <scope>NUCLEOTIDE SEQUENCE [LARGE SCALE GENOMIC DNA]</scope>
    <source>
        <strain evidence="5 6">SCSIO 52915</strain>
    </source>
</reference>
<dbReference type="AlphaFoldDB" id="A0A6G8PWV6"/>
<dbReference type="PROSITE" id="PS00070">
    <property type="entry name" value="ALDEHYDE_DEHYDR_CYS"/>
    <property type="match status" value="1"/>
</dbReference>
<dbReference type="InterPro" id="IPR016161">
    <property type="entry name" value="Ald_DH/histidinol_DH"/>
</dbReference>
<accession>A0A6G8PWV6</accession>
<dbReference type="InterPro" id="IPR044638">
    <property type="entry name" value="ALDH7A1-like"/>
</dbReference>
<dbReference type="FunFam" id="3.40.309.10:FF:000009">
    <property type="entry name" value="Aldehyde dehydrogenase A"/>
    <property type="match status" value="1"/>
</dbReference>
<dbReference type="PANTHER" id="PTHR43521">
    <property type="entry name" value="ALPHA-AMINOADIPIC SEMIALDEHYDE DEHYDROGENASE"/>
    <property type="match status" value="1"/>
</dbReference>
<dbReference type="Proteomes" id="UP000502706">
    <property type="component" value="Chromosome"/>
</dbReference>
<dbReference type="Gene3D" id="3.40.309.10">
    <property type="entry name" value="Aldehyde Dehydrogenase, Chain A, domain 2"/>
    <property type="match status" value="1"/>
</dbReference>
<dbReference type="PANTHER" id="PTHR43521:SF1">
    <property type="entry name" value="ALPHA-AMINOADIPIC SEMIALDEHYDE DEHYDROGENASE"/>
    <property type="match status" value="1"/>
</dbReference>
<organism evidence="5 6">
    <name type="scientific">Rubrobacter marinus</name>
    <dbReference type="NCBI Taxonomy" id="2653852"/>
    <lineage>
        <taxon>Bacteria</taxon>
        <taxon>Bacillati</taxon>
        <taxon>Actinomycetota</taxon>
        <taxon>Rubrobacteria</taxon>
        <taxon>Rubrobacterales</taxon>
        <taxon>Rubrobacteraceae</taxon>
        <taxon>Rubrobacter</taxon>
    </lineage>
</organism>
<evidence type="ECO:0000313" key="6">
    <source>
        <dbReference type="Proteomes" id="UP000502706"/>
    </source>
</evidence>
<dbReference type="InterPro" id="IPR016160">
    <property type="entry name" value="Ald_DH_CS_CYS"/>
</dbReference>
<evidence type="ECO:0000259" key="4">
    <source>
        <dbReference type="Pfam" id="PF00171"/>
    </source>
</evidence>
<evidence type="ECO:0000313" key="5">
    <source>
        <dbReference type="EMBL" id="QIN78627.1"/>
    </source>
</evidence>
<dbReference type="InterPro" id="IPR016163">
    <property type="entry name" value="Ald_DH_C"/>
</dbReference>
<dbReference type="GO" id="GO:0004029">
    <property type="term" value="F:aldehyde dehydrogenase (NAD+) activity"/>
    <property type="evidence" value="ECO:0007669"/>
    <property type="project" value="InterPro"/>
</dbReference>
<proteinExistence type="inferred from homology"/>
<gene>
    <name evidence="5" type="ORF">GBA65_08945</name>
</gene>
<comment type="similarity">
    <text evidence="1">Belongs to the aldehyde dehydrogenase family.</text>
</comment>
<evidence type="ECO:0000256" key="1">
    <source>
        <dbReference type="ARBA" id="ARBA00009986"/>
    </source>
</evidence>
<dbReference type="KEGG" id="rmar:GBA65_08945"/>
<dbReference type="Gene3D" id="3.40.605.10">
    <property type="entry name" value="Aldehyde Dehydrogenase, Chain A, domain 1"/>
    <property type="match status" value="1"/>
</dbReference>
<dbReference type="InterPro" id="IPR015590">
    <property type="entry name" value="Aldehyde_DH_dom"/>
</dbReference>
<protein>
    <submittedName>
        <fullName evidence="5">Aldehyde dehydrogenase family protein</fullName>
    </submittedName>
</protein>